<comment type="caution">
    <text evidence="2">The sequence shown here is derived from an EMBL/GenBank/DDBJ whole genome shotgun (WGS) entry which is preliminary data.</text>
</comment>
<proteinExistence type="inferred from homology"/>
<dbReference type="InterPro" id="IPR011322">
    <property type="entry name" value="N-reg_PII-like_a/b"/>
</dbReference>
<dbReference type="EMBL" id="BSTJ01000001">
    <property type="protein sequence ID" value="GLY72857.1"/>
    <property type="molecule type" value="Genomic_DNA"/>
</dbReference>
<dbReference type="SUPFAM" id="SSF54913">
    <property type="entry name" value="GlnB-like"/>
    <property type="match status" value="1"/>
</dbReference>
<evidence type="ECO:0000313" key="2">
    <source>
        <dbReference type="EMBL" id="GLY72857.1"/>
    </source>
</evidence>
<evidence type="ECO:0000256" key="1">
    <source>
        <dbReference type="ARBA" id="ARBA00010554"/>
    </source>
</evidence>
<dbReference type="InterPro" id="IPR015867">
    <property type="entry name" value="N-reg_PII/ATP_PRibTrfase_C"/>
</dbReference>
<comment type="similarity">
    <text evidence="1">Belongs to the UPF0166 family.</text>
</comment>
<dbReference type="Gene3D" id="3.30.70.120">
    <property type="match status" value="1"/>
</dbReference>
<dbReference type="Pfam" id="PF02641">
    <property type="entry name" value="DUF190"/>
    <property type="match status" value="1"/>
</dbReference>
<name>A0A9W6RF00_9ACTN</name>
<evidence type="ECO:0000313" key="3">
    <source>
        <dbReference type="Proteomes" id="UP001165135"/>
    </source>
</evidence>
<sequence>MTRGDPERRPAVPVPVARLMILVGDRIRRDRRAVHTEIVARAREAGLADVTVLRGLDGHIGASRRTRRGLLRRPDNVPVTILVFDQEERLRRFLTTLADITEECIVTLDTAEAYRYGRVGSAERSRGRRDAG</sequence>
<organism evidence="2 3">
    <name type="scientific">Actinoallomurus iriomotensis</name>
    <dbReference type="NCBI Taxonomy" id="478107"/>
    <lineage>
        <taxon>Bacteria</taxon>
        <taxon>Bacillati</taxon>
        <taxon>Actinomycetota</taxon>
        <taxon>Actinomycetes</taxon>
        <taxon>Streptosporangiales</taxon>
        <taxon>Thermomonosporaceae</taxon>
        <taxon>Actinoallomurus</taxon>
    </lineage>
</organism>
<dbReference type="AlphaFoldDB" id="A0A9W6RF00"/>
<evidence type="ECO:0008006" key="4">
    <source>
        <dbReference type="Google" id="ProtNLM"/>
    </source>
</evidence>
<accession>A0A9W6RF00</accession>
<dbReference type="PANTHER" id="PTHR35983">
    <property type="entry name" value="UPF0166 PROTEIN TM_0021"/>
    <property type="match status" value="1"/>
</dbReference>
<gene>
    <name evidence="2" type="ORF">Airi01_011240</name>
</gene>
<dbReference type="PANTHER" id="PTHR35983:SF1">
    <property type="entry name" value="UPF0166 PROTEIN TM_0021"/>
    <property type="match status" value="1"/>
</dbReference>
<protein>
    <recommendedName>
        <fullName evidence="4">DUF190 domain-containing protein</fullName>
    </recommendedName>
</protein>
<dbReference type="InterPro" id="IPR003793">
    <property type="entry name" value="UPF0166"/>
</dbReference>
<reference evidence="2" key="1">
    <citation type="submission" date="2023-03" db="EMBL/GenBank/DDBJ databases">
        <title>Actinoallomurus iriomotensis NBRC 103681.</title>
        <authorList>
            <person name="Ichikawa N."/>
            <person name="Sato H."/>
            <person name="Tonouchi N."/>
        </authorList>
    </citation>
    <scope>NUCLEOTIDE SEQUENCE</scope>
    <source>
        <strain evidence="2">NBRC 103681</strain>
    </source>
</reference>
<dbReference type="Proteomes" id="UP001165135">
    <property type="component" value="Unassembled WGS sequence"/>
</dbReference>